<reference evidence="1 2" key="2">
    <citation type="submission" date="2018-11" db="EMBL/GenBank/DDBJ databases">
        <authorList>
            <consortium name="Pathogen Informatics"/>
        </authorList>
    </citation>
    <scope>NUCLEOTIDE SEQUENCE [LARGE SCALE GENOMIC DNA]</scope>
</reference>
<evidence type="ECO:0000313" key="2">
    <source>
        <dbReference type="Proteomes" id="UP000274429"/>
    </source>
</evidence>
<sequence length="215" mass="24347">MWKNCLNSVHAHRTLRTYSYTPIPETGYSICVVTATDRDFDVQFLSQKEHLFAAADTVLVDGEDVSSLLLPVNVVLSPILANCRKPSFSRILASPTTTTTTETTPKVTTAEVTSVVPADATTLPSLNDSFDLRVTEMSIETMVATENETTDAEFEEKPWFRRKRNWLTDFFADDPKGVEQIMMILRFIQEYDFGNKYISRRISFYCICNALVAVF</sequence>
<dbReference type="Proteomes" id="UP000274429">
    <property type="component" value="Unassembled WGS sequence"/>
</dbReference>
<dbReference type="EMBL" id="UYWX01023989">
    <property type="protein sequence ID" value="VDM36381.1"/>
    <property type="molecule type" value="Genomic_DNA"/>
</dbReference>
<gene>
    <name evidence="1" type="ORF">TTAC_LOCUS11401</name>
</gene>
<accession>A0A0R3XCZ1</accession>
<protein>
    <submittedName>
        <fullName evidence="3">Cyclin N-terminal domain-containing protein</fullName>
    </submittedName>
</protein>
<keyword evidence="2" id="KW-1185">Reference proteome</keyword>
<dbReference type="WBParaSite" id="TTAC_0001141801-mRNA-1">
    <property type="protein sequence ID" value="TTAC_0001141801-mRNA-1"/>
    <property type="gene ID" value="TTAC_0001141801"/>
</dbReference>
<dbReference type="OrthoDB" id="10054666at2759"/>
<evidence type="ECO:0000313" key="3">
    <source>
        <dbReference type="WBParaSite" id="TTAC_0001141801-mRNA-1"/>
    </source>
</evidence>
<dbReference type="STRING" id="6205.A0A0R3XCZ1"/>
<reference evidence="3" key="1">
    <citation type="submission" date="2017-02" db="UniProtKB">
        <authorList>
            <consortium name="WormBaseParasite"/>
        </authorList>
    </citation>
    <scope>IDENTIFICATION</scope>
</reference>
<organism evidence="3">
    <name type="scientific">Hydatigena taeniaeformis</name>
    <name type="common">Feline tapeworm</name>
    <name type="synonym">Taenia taeniaeformis</name>
    <dbReference type="NCBI Taxonomy" id="6205"/>
    <lineage>
        <taxon>Eukaryota</taxon>
        <taxon>Metazoa</taxon>
        <taxon>Spiralia</taxon>
        <taxon>Lophotrochozoa</taxon>
        <taxon>Platyhelminthes</taxon>
        <taxon>Cestoda</taxon>
        <taxon>Eucestoda</taxon>
        <taxon>Cyclophyllidea</taxon>
        <taxon>Taeniidae</taxon>
        <taxon>Hydatigera</taxon>
    </lineage>
</organism>
<dbReference type="AlphaFoldDB" id="A0A0R3XCZ1"/>
<evidence type="ECO:0000313" key="1">
    <source>
        <dbReference type="EMBL" id="VDM36381.1"/>
    </source>
</evidence>
<name>A0A0R3XCZ1_HYDTA</name>
<proteinExistence type="predicted"/>